<dbReference type="OrthoDB" id="382546at2759"/>
<dbReference type="VEuPathDB" id="PlasmoDB:PocGH01_03010900"/>
<organism evidence="2 3">
    <name type="scientific">Plasmodium ovale</name>
    <name type="common">malaria parasite P. ovale</name>
    <dbReference type="NCBI Taxonomy" id="36330"/>
    <lineage>
        <taxon>Eukaryota</taxon>
        <taxon>Sar</taxon>
        <taxon>Alveolata</taxon>
        <taxon>Apicomplexa</taxon>
        <taxon>Aconoidasida</taxon>
        <taxon>Haemosporida</taxon>
        <taxon>Plasmodiidae</taxon>
        <taxon>Plasmodium</taxon>
        <taxon>Plasmodium (Plasmodium)</taxon>
    </lineage>
</organism>
<evidence type="ECO:0000313" key="3">
    <source>
        <dbReference type="Proteomes" id="UP000243200"/>
    </source>
</evidence>
<proteinExistence type="predicted"/>
<feature type="compositionally biased region" description="Basic and acidic residues" evidence="1">
    <location>
        <begin position="131"/>
        <end position="143"/>
    </location>
</feature>
<feature type="compositionally biased region" description="Basic residues" evidence="1">
    <location>
        <begin position="112"/>
        <end position="130"/>
    </location>
</feature>
<protein>
    <submittedName>
        <fullName evidence="2">Uncharacterized protein</fullName>
    </submittedName>
</protein>
<feature type="region of interest" description="Disordered" evidence="1">
    <location>
        <begin position="1"/>
        <end position="160"/>
    </location>
</feature>
<dbReference type="Proteomes" id="UP000243200">
    <property type="component" value="Chromosome 3"/>
</dbReference>
<dbReference type="EMBL" id="LT594507">
    <property type="protein sequence ID" value="SBT75406.1"/>
    <property type="molecule type" value="Genomic_DNA"/>
</dbReference>
<name>A0A1C3KN28_PLAOA</name>
<feature type="compositionally biased region" description="Low complexity" evidence="1">
    <location>
        <begin position="197"/>
        <end position="218"/>
    </location>
</feature>
<evidence type="ECO:0000313" key="2">
    <source>
        <dbReference type="EMBL" id="SBT75406.1"/>
    </source>
</evidence>
<dbReference type="VEuPathDB" id="PlasmoDB:POWCR01_030006200"/>
<gene>
    <name evidence="2" type="primary">PowCR01_030006200</name>
    <name evidence="2" type="ORF">POWCR01_030006200</name>
</gene>
<dbReference type="AlphaFoldDB" id="A0A1C3KN28"/>
<feature type="compositionally biased region" description="Basic and acidic residues" evidence="1">
    <location>
        <begin position="55"/>
        <end position="73"/>
    </location>
</feature>
<evidence type="ECO:0000256" key="1">
    <source>
        <dbReference type="SAM" id="MobiDB-lite"/>
    </source>
</evidence>
<feature type="region of interest" description="Disordered" evidence="1">
    <location>
        <begin position="197"/>
        <end position="222"/>
    </location>
</feature>
<accession>A0A1C3KN28</accession>
<sequence>MLICHMGENKGIDTKRGKKRKGESQREYASSKKINKHREVNGVAVKKKGTGKNAPKGDRTSKGDVAGKGDSTPKEGSALRGDSAPRVATPPMEESITGNSSQNEEHRNLKEKTKRGDKKKASRKNNARGKNKNDCEAVRERNTFRRKKNSTPSIKKNDDKLVGITNDTRIEGKNNGKEVFPSLEECEHSELGRSSYLSSSELLSQSDDTSDSTISDASMETEEGNIVDNGFVQIFERIDYRENCSLRENRDVHRNVDAMGIFELQGVFANGDHIESTHPSTRKESPIRHQESCEQYWKYWQHGQYGQCREPWQQRRGGIIYEHLEREASNKRANGEWYSRHVDIEKRIIEDELSRKILIFLPFFKKRIFIDAIVEHFDADQSKNEVRGNDMKAQCYDFIREISDSVEHEDAQRSKILSQRFREKISGCIDSDSSGSNECGRMLEMGYYEFEFFSTFFLTYFRFSLYLAGFVNSSFLYHSNEIHFHIFVLNRYHHFVDNFEEDGNYSPFTPEEANEIVTAYKKSIISILDYLDAFYPFFVLIRDVIEEVNSKSKGVTRKLRENEFLSEEDQGRDIHCRSRHTKSKGVRRCPARRCIARSNRVRKCPARNCHVVGCREKVDKFNIIKKINKVKRKFFKSKQEDFMQMVIEKLSSYWVGSIIPKEKVDIEIEYLDLYIERMILNVKNNMLMKYIICTIFQKLNIILSKLEKKIFPDAEETCIKNVFTISELLNLDTLKKMKKRDKWFILLRQNYFYIEKSYYFFKELHEKKIIYYQIQNLFRSILSFKINIIYNPFVQYFYISDVKNKKVTIIYDDMYCIKNSNQKDILITIFAYKELIYKLKFDVTSYGYLFSIYTSLKFLFLEKASLKLIKKNEIMKSKFMYLFKIVMNSLSFNKFRNVPNPIMHILKISLFHKENKIVKRILSNATNKINQMLFRGHIRSNAYFSCLYQNNVRQELSTQLQNIEMMKLDKNYILKEIEKELKHMQNRLI</sequence>
<reference evidence="2 3" key="1">
    <citation type="submission" date="2016-06" db="EMBL/GenBank/DDBJ databases">
        <authorList>
            <consortium name="Pathogen Informatics"/>
        </authorList>
    </citation>
    <scope>NUCLEOTIDE SEQUENCE [LARGE SCALE GENOMIC DNA]</scope>
    <source>
        <strain evidence="2">PowCR01</strain>
    </source>
</reference>